<keyword evidence="6" id="KW-0456">Lyase</keyword>
<dbReference type="InterPro" id="IPR001906">
    <property type="entry name" value="Terpene_synth_N"/>
</dbReference>
<keyword evidence="5" id="KW-0464">Manganese</keyword>
<dbReference type="GO" id="GO:0000287">
    <property type="term" value="F:magnesium ion binding"/>
    <property type="evidence" value="ECO:0007669"/>
    <property type="project" value="InterPro"/>
</dbReference>
<dbReference type="Gene3D" id="1.50.10.130">
    <property type="entry name" value="Terpene synthase, N-terminal domain"/>
    <property type="match status" value="1"/>
</dbReference>
<dbReference type="InterPro" id="IPR005630">
    <property type="entry name" value="Terpene_synthase_metal-bd"/>
</dbReference>
<reference evidence="9 10" key="1">
    <citation type="submission" date="2023-12" db="EMBL/GenBank/DDBJ databases">
        <title>A high-quality genome assembly for Dillenia turbinata (Dilleniales).</title>
        <authorList>
            <person name="Chanderbali A."/>
        </authorList>
    </citation>
    <scope>NUCLEOTIDE SEQUENCE [LARGE SCALE GENOMIC DNA]</scope>
    <source>
        <strain evidence="9">LSX21</strain>
        <tissue evidence="9">Leaf</tissue>
    </source>
</reference>
<accession>A0AAN8UYU7</accession>
<comment type="caution">
    <text evidence="9">The sequence shown here is derived from an EMBL/GenBank/DDBJ whole genome shotgun (WGS) entry which is preliminary data.</text>
</comment>
<dbReference type="GO" id="GO:0010333">
    <property type="term" value="F:terpene synthase activity"/>
    <property type="evidence" value="ECO:0007669"/>
    <property type="project" value="InterPro"/>
</dbReference>
<dbReference type="PANTHER" id="PTHR31225:SF245">
    <property type="entry name" value="(-)-ALPHA-TERPINEOL SYNTHASE-LIKE"/>
    <property type="match status" value="1"/>
</dbReference>
<protein>
    <submittedName>
        <fullName evidence="9">Terpene synthase, metal-binding domain</fullName>
    </submittedName>
</protein>
<dbReference type="InterPro" id="IPR008949">
    <property type="entry name" value="Isoprenoid_synthase_dom_sf"/>
</dbReference>
<dbReference type="Pfam" id="PF03936">
    <property type="entry name" value="Terpene_synth_C"/>
    <property type="match status" value="1"/>
</dbReference>
<dbReference type="GO" id="GO:0016102">
    <property type="term" value="P:diterpenoid biosynthetic process"/>
    <property type="evidence" value="ECO:0007669"/>
    <property type="project" value="InterPro"/>
</dbReference>
<dbReference type="Gene3D" id="1.10.600.10">
    <property type="entry name" value="Farnesyl Diphosphate Synthase"/>
    <property type="match status" value="1"/>
</dbReference>
<feature type="domain" description="Terpene synthase metal-binding" evidence="8">
    <location>
        <begin position="289"/>
        <end position="457"/>
    </location>
</feature>
<evidence type="ECO:0000313" key="9">
    <source>
        <dbReference type="EMBL" id="KAK6919417.1"/>
    </source>
</evidence>
<organism evidence="9 10">
    <name type="scientific">Dillenia turbinata</name>
    <dbReference type="NCBI Taxonomy" id="194707"/>
    <lineage>
        <taxon>Eukaryota</taxon>
        <taxon>Viridiplantae</taxon>
        <taxon>Streptophyta</taxon>
        <taxon>Embryophyta</taxon>
        <taxon>Tracheophyta</taxon>
        <taxon>Spermatophyta</taxon>
        <taxon>Magnoliopsida</taxon>
        <taxon>eudicotyledons</taxon>
        <taxon>Gunneridae</taxon>
        <taxon>Pentapetalae</taxon>
        <taxon>Dilleniales</taxon>
        <taxon>Dilleniaceae</taxon>
        <taxon>Dillenia</taxon>
    </lineage>
</organism>
<dbReference type="AlphaFoldDB" id="A0AAN8UYU7"/>
<evidence type="ECO:0000256" key="4">
    <source>
        <dbReference type="ARBA" id="ARBA00022842"/>
    </source>
</evidence>
<dbReference type="InterPro" id="IPR044814">
    <property type="entry name" value="Terpene_cyclase_plant_C1"/>
</dbReference>
<dbReference type="InterPro" id="IPR008930">
    <property type="entry name" value="Terpenoid_cyclase/PrenylTrfase"/>
</dbReference>
<comment type="cofactor">
    <cofactor evidence="2">
        <name>Mg(2+)</name>
        <dbReference type="ChEBI" id="CHEBI:18420"/>
    </cofactor>
</comment>
<evidence type="ECO:0000256" key="1">
    <source>
        <dbReference type="ARBA" id="ARBA00001936"/>
    </source>
</evidence>
<feature type="domain" description="Terpene synthase N-terminal" evidence="7">
    <location>
        <begin position="64"/>
        <end position="237"/>
    </location>
</feature>
<dbReference type="PANTHER" id="PTHR31225">
    <property type="entry name" value="OS04G0344100 PROTEIN-RELATED"/>
    <property type="match status" value="1"/>
</dbReference>
<gene>
    <name evidence="9" type="ORF">RJ641_015321</name>
</gene>
<comment type="cofactor">
    <cofactor evidence="1">
        <name>Mn(2+)</name>
        <dbReference type="ChEBI" id="CHEBI:29035"/>
    </cofactor>
</comment>
<evidence type="ECO:0000256" key="6">
    <source>
        <dbReference type="ARBA" id="ARBA00023239"/>
    </source>
</evidence>
<dbReference type="Proteomes" id="UP001370490">
    <property type="component" value="Unassembled WGS sequence"/>
</dbReference>
<proteinExistence type="predicted"/>
<dbReference type="Pfam" id="PF01397">
    <property type="entry name" value="Terpene_synth"/>
    <property type="match status" value="1"/>
</dbReference>
<name>A0AAN8UYU7_9MAGN</name>
<dbReference type="InterPro" id="IPR036965">
    <property type="entry name" value="Terpene_synth_N_sf"/>
</dbReference>
<dbReference type="InterPro" id="IPR050148">
    <property type="entry name" value="Terpene_synthase-like"/>
</dbReference>
<evidence type="ECO:0000313" key="10">
    <source>
        <dbReference type="Proteomes" id="UP001370490"/>
    </source>
</evidence>
<evidence type="ECO:0000259" key="7">
    <source>
        <dbReference type="Pfam" id="PF01397"/>
    </source>
</evidence>
<dbReference type="SUPFAM" id="SSF48576">
    <property type="entry name" value="Terpenoid synthases"/>
    <property type="match status" value="1"/>
</dbReference>
<dbReference type="FunFam" id="1.50.10.130:FF:000001">
    <property type="entry name" value="Isoprene synthase, chloroplastic"/>
    <property type="match status" value="1"/>
</dbReference>
<dbReference type="CDD" id="cd00684">
    <property type="entry name" value="Terpene_cyclase_plant_C1"/>
    <property type="match status" value="1"/>
</dbReference>
<evidence type="ECO:0000259" key="8">
    <source>
        <dbReference type="Pfam" id="PF03936"/>
    </source>
</evidence>
<evidence type="ECO:0000256" key="5">
    <source>
        <dbReference type="ARBA" id="ARBA00023211"/>
    </source>
</evidence>
<dbReference type="SUPFAM" id="SSF48239">
    <property type="entry name" value="Terpenoid cyclases/Protein prenyltransferases"/>
    <property type="match status" value="1"/>
</dbReference>
<evidence type="ECO:0000256" key="2">
    <source>
        <dbReference type="ARBA" id="ARBA00001946"/>
    </source>
</evidence>
<keyword evidence="4" id="KW-0460">Magnesium</keyword>
<evidence type="ECO:0000256" key="3">
    <source>
        <dbReference type="ARBA" id="ARBA00022723"/>
    </source>
</evidence>
<dbReference type="EMBL" id="JBAMMX010000021">
    <property type="protein sequence ID" value="KAK6919417.1"/>
    <property type="molecule type" value="Genomic_DNA"/>
</dbReference>
<keyword evidence="3" id="KW-0479">Metal-binding</keyword>
<sequence length="515" mass="59751">MAAPAISSPFSTLSTARLSSFSSNNQHPKIINYAKPFVIRCVNSAKTIYSPTIRRSANYRPNFWDYSFVKSLKSDYTEKHAEKYEKMEEEVRCLITAPMEPLERLELIDEVQRLGLRYKFETEIKNAVQDVVNQTNDQDAMLHHDIHSTALRFRILRQHGYHVPQEIFDRFKDENSHFKADLCNDVEGMLSLYEASFFGLGDENTIDDAKVFATKHLKGLNEAKLDSRMARKVNHALDMPLHWRLNRVEARWFIDTYREEKNKNRLLLELATMDFNKVQSIHQKEVSKLARWDIHEIDKIPDNTIKTCLLALFNTTNEIGYWTLREKGFNIIPYLSKMWANLCKAYCKEARWFHSGYKPTLKEYIDNAVPLLGFFTAYFSTTENISKEALDYIYDLPSIMRCSAMLLRLTNDLGTSSDELARGDNVKSIQCYMNDTGASEEVARAYINGLVHRTWKTLNKDMFLDNPFEEPFISACPNLGRTAQCFYQYGDGHGVPQYWTKDHIISLLVEPVPLD</sequence>
<keyword evidence="10" id="KW-1185">Reference proteome</keyword>